<protein>
    <submittedName>
        <fullName evidence="1">WNK3</fullName>
    </submittedName>
</protein>
<accession>A0A0A9EKX2</accession>
<organism evidence="1">
    <name type="scientific">Arundo donax</name>
    <name type="common">Giant reed</name>
    <name type="synonym">Donax arundinaceus</name>
    <dbReference type="NCBI Taxonomy" id="35708"/>
    <lineage>
        <taxon>Eukaryota</taxon>
        <taxon>Viridiplantae</taxon>
        <taxon>Streptophyta</taxon>
        <taxon>Embryophyta</taxon>
        <taxon>Tracheophyta</taxon>
        <taxon>Spermatophyta</taxon>
        <taxon>Magnoliopsida</taxon>
        <taxon>Liliopsida</taxon>
        <taxon>Poales</taxon>
        <taxon>Poaceae</taxon>
        <taxon>PACMAD clade</taxon>
        <taxon>Arundinoideae</taxon>
        <taxon>Arundineae</taxon>
        <taxon>Arundo</taxon>
    </lineage>
</organism>
<proteinExistence type="predicted"/>
<evidence type="ECO:0000313" key="1">
    <source>
        <dbReference type="EMBL" id="JAE00752.1"/>
    </source>
</evidence>
<sequence>MPRCSSKPRYTVFEEPLPRISLYLPYLPVGSTSTYPASGRTPPPTPSPLLCTCRAPIILCRATPRRTGLHLLLQITITHKQVAIGHSLTGSVISCVYLSSCQPAMHTSRSSAPCLDYYIFLVPYK</sequence>
<reference evidence="1" key="2">
    <citation type="journal article" date="2015" name="Data Brief">
        <title>Shoot transcriptome of the giant reed, Arundo donax.</title>
        <authorList>
            <person name="Barrero R.A."/>
            <person name="Guerrero F.D."/>
            <person name="Moolhuijzen P."/>
            <person name="Goolsby J.A."/>
            <person name="Tidwell J."/>
            <person name="Bellgard S.E."/>
            <person name="Bellgard M.I."/>
        </authorList>
    </citation>
    <scope>NUCLEOTIDE SEQUENCE</scope>
    <source>
        <tissue evidence="1">Shoot tissue taken approximately 20 cm above the soil surface</tissue>
    </source>
</reference>
<name>A0A0A9EKX2_ARUDO</name>
<dbReference type="AlphaFoldDB" id="A0A0A9EKX2"/>
<reference evidence="1" key="1">
    <citation type="submission" date="2014-09" db="EMBL/GenBank/DDBJ databases">
        <authorList>
            <person name="Magalhaes I.L.F."/>
            <person name="Oliveira U."/>
            <person name="Santos F.R."/>
            <person name="Vidigal T.H.D.A."/>
            <person name="Brescovit A.D."/>
            <person name="Santos A.J."/>
        </authorList>
    </citation>
    <scope>NUCLEOTIDE SEQUENCE</scope>
    <source>
        <tissue evidence="1">Shoot tissue taken approximately 20 cm above the soil surface</tissue>
    </source>
</reference>
<dbReference type="EMBL" id="GBRH01197144">
    <property type="protein sequence ID" value="JAE00752.1"/>
    <property type="molecule type" value="Transcribed_RNA"/>
</dbReference>